<dbReference type="PANTHER" id="PTHR43585:SF2">
    <property type="entry name" value="ATP-GRASP ENZYME FSQD"/>
    <property type="match status" value="1"/>
</dbReference>
<dbReference type="PROSITE" id="PS50975">
    <property type="entry name" value="ATP_GRASP"/>
    <property type="match status" value="1"/>
</dbReference>
<dbReference type="GO" id="GO:0016874">
    <property type="term" value="F:ligase activity"/>
    <property type="evidence" value="ECO:0007669"/>
    <property type="project" value="UniProtKB-KW"/>
</dbReference>
<evidence type="ECO:0000256" key="1">
    <source>
        <dbReference type="ARBA" id="ARBA00022598"/>
    </source>
</evidence>
<dbReference type="Proteomes" id="UP000570361">
    <property type="component" value="Unassembled WGS sequence"/>
</dbReference>
<dbReference type="InterPro" id="IPR011761">
    <property type="entry name" value="ATP-grasp"/>
</dbReference>
<dbReference type="Gene3D" id="3.30.470.20">
    <property type="entry name" value="ATP-grasp fold, B domain"/>
    <property type="match status" value="1"/>
</dbReference>
<dbReference type="InterPro" id="IPR011226">
    <property type="entry name" value="ATP-grasp_fam"/>
</dbReference>
<accession>A0A7W5FLY7</accession>
<comment type="caution">
    <text evidence="6">The sequence shown here is derived from an EMBL/GenBank/DDBJ whole genome shotgun (WGS) entry which is preliminary data.</text>
</comment>
<dbReference type="GO" id="GO:0046872">
    <property type="term" value="F:metal ion binding"/>
    <property type="evidence" value="ECO:0007669"/>
    <property type="project" value="InterPro"/>
</dbReference>
<reference evidence="6 7" key="1">
    <citation type="submission" date="2020-08" db="EMBL/GenBank/DDBJ databases">
        <title>Genomic Encyclopedia of Type Strains, Phase III (KMG-III): the genomes of soil and plant-associated and newly described type strains.</title>
        <authorList>
            <person name="Whitman W."/>
        </authorList>
    </citation>
    <scope>NUCLEOTIDE SEQUENCE [LARGE SCALE GENOMIC DNA]</scope>
    <source>
        <strain evidence="6 7">CECT 5862</strain>
    </source>
</reference>
<dbReference type="PANTHER" id="PTHR43585">
    <property type="entry name" value="FUMIPYRROLE BIOSYNTHESIS PROTEIN C"/>
    <property type="match status" value="1"/>
</dbReference>
<evidence type="ECO:0000313" key="6">
    <source>
        <dbReference type="EMBL" id="MBB3109750.1"/>
    </source>
</evidence>
<dbReference type="Gene3D" id="3.30.1490.20">
    <property type="entry name" value="ATP-grasp fold, A domain"/>
    <property type="match status" value="1"/>
</dbReference>
<dbReference type="EMBL" id="JACHXK010000003">
    <property type="protein sequence ID" value="MBB3109750.1"/>
    <property type="molecule type" value="Genomic_DNA"/>
</dbReference>
<keyword evidence="3 4" id="KW-0067">ATP-binding</keyword>
<evidence type="ECO:0000259" key="5">
    <source>
        <dbReference type="PROSITE" id="PS50975"/>
    </source>
</evidence>
<dbReference type="GO" id="GO:0005524">
    <property type="term" value="F:ATP binding"/>
    <property type="evidence" value="ECO:0007669"/>
    <property type="project" value="UniProtKB-UniRule"/>
</dbReference>
<feature type="domain" description="ATP-grasp" evidence="5">
    <location>
        <begin position="122"/>
        <end position="315"/>
    </location>
</feature>
<dbReference type="InterPro" id="IPR052032">
    <property type="entry name" value="ATP-dep_AA_Ligase"/>
</dbReference>
<dbReference type="Pfam" id="PF15632">
    <property type="entry name" value="ATPgrasp_Ter"/>
    <property type="match status" value="1"/>
</dbReference>
<dbReference type="InterPro" id="IPR013815">
    <property type="entry name" value="ATP_grasp_subdomain_1"/>
</dbReference>
<evidence type="ECO:0000256" key="4">
    <source>
        <dbReference type="PROSITE-ProRule" id="PRU00409"/>
    </source>
</evidence>
<dbReference type="SUPFAM" id="SSF56059">
    <property type="entry name" value="Glutathione synthetase ATP-binding domain-like"/>
    <property type="match status" value="1"/>
</dbReference>
<evidence type="ECO:0000313" key="7">
    <source>
        <dbReference type="Proteomes" id="UP000570361"/>
    </source>
</evidence>
<organism evidence="6 7">
    <name type="scientific">Paenibacillus phyllosphaerae</name>
    <dbReference type="NCBI Taxonomy" id="274593"/>
    <lineage>
        <taxon>Bacteria</taxon>
        <taxon>Bacillati</taxon>
        <taxon>Bacillota</taxon>
        <taxon>Bacilli</taxon>
        <taxon>Bacillales</taxon>
        <taxon>Paenibacillaceae</taxon>
        <taxon>Paenibacillus</taxon>
    </lineage>
</organism>
<keyword evidence="2 4" id="KW-0547">Nucleotide-binding</keyword>
<dbReference type="AlphaFoldDB" id="A0A7W5FLY7"/>
<dbReference type="PROSITE" id="PS00867">
    <property type="entry name" value="CPSASE_2"/>
    <property type="match status" value="1"/>
</dbReference>
<dbReference type="InterPro" id="IPR005479">
    <property type="entry name" value="CPAse_ATP-bd"/>
</dbReference>
<keyword evidence="1" id="KW-0436">Ligase</keyword>
<gene>
    <name evidence="6" type="ORF">FHS18_001813</name>
</gene>
<evidence type="ECO:0000256" key="2">
    <source>
        <dbReference type="ARBA" id="ARBA00022741"/>
    </source>
</evidence>
<evidence type="ECO:0000256" key="3">
    <source>
        <dbReference type="ARBA" id="ARBA00022840"/>
    </source>
</evidence>
<dbReference type="RefSeq" id="WP_183599132.1">
    <property type="nucleotide sequence ID" value="NZ_JACHXK010000003.1"/>
</dbReference>
<proteinExistence type="predicted"/>
<dbReference type="PIRSF" id="PIRSF029120">
    <property type="entry name" value="UCP029120"/>
    <property type="match status" value="1"/>
</dbReference>
<protein>
    <submittedName>
        <fullName evidence="6">Carbamoylphosphate synthase large subunit</fullName>
    </submittedName>
</protein>
<sequence>MAKKVRVWFNRWFSVAYLYMNHIRNNPDGVEFEFYGTHPDRNSMALQNCDYAEVEPVLEGLEYVEYCVDFCRRHQIDVFIPRLKMLDIARHIHLFDEVGTKVTVCRDIELLESMIDKDKFYELVRESDVMVVPEYRVVNTAEQFKAAYEELASLGHRVCFKPTNSEGGQGFRIINNDRDQVMDLFGTINPYVTFDRVYDILSGVDQFPNMMVMELLEGSEYSIDCLADPNGKLIAAVPRRKGNGRMRYLEDNQELIEIAHKVAEAYRIPFNYNIQMRYKNGVPKLLEINPRMSGGLHVSCLNGTNYPYLAVKLALGGHVEPLETKLGITASHIEQPMIMKDVIQAETVR</sequence>
<keyword evidence="7" id="KW-1185">Reference proteome</keyword>
<name>A0A7W5FLY7_9BACL</name>
<dbReference type="Gene3D" id="3.40.50.20">
    <property type="match status" value="1"/>
</dbReference>